<accession>A0AAE3SJX4</accession>
<comment type="caution">
    <text evidence="2">The sequence shown here is derived from an EMBL/GenBank/DDBJ whole genome shotgun (WGS) entry which is preliminary data.</text>
</comment>
<dbReference type="AlphaFoldDB" id="A0AAE3SJX4"/>
<keyword evidence="1" id="KW-1133">Transmembrane helix</keyword>
<name>A0AAE3SJX4_9BACT</name>
<proteinExistence type="predicted"/>
<protein>
    <recommendedName>
        <fullName evidence="4">ABC-2 family transporter protein</fullName>
    </recommendedName>
</protein>
<sequence length="230" mass="26338">MSDIVKIIKYNLKIIFGNRFVYFLGASLIFYLIITGIALFSGDDVALEDAYYQLIFPGILLVFFPTTFGIQNDEDARILEILFGIPNYRYKVWLVRLAIIFIMVYVMIVFFAFLNNFLLVELPVFKMSRHLVVVLILFGSLGFLFSTMVKNGNGSAVFMVVVGLALWFLHGFLGESKWNAFLNPFGIPRNVSASLYQMIIFQNRLILLSVSVVAVLWGLINLQKREKFIK</sequence>
<feature type="transmembrane region" description="Helical" evidence="1">
    <location>
        <begin position="194"/>
        <end position="220"/>
    </location>
</feature>
<dbReference type="RefSeq" id="WP_301199597.1">
    <property type="nucleotide sequence ID" value="NZ_JAPDPI010000021.1"/>
</dbReference>
<keyword evidence="1" id="KW-0812">Transmembrane</keyword>
<feature type="transmembrane region" description="Helical" evidence="1">
    <location>
        <begin position="20"/>
        <end position="39"/>
    </location>
</feature>
<feature type="transmembrane region" description="Helical" evidence="1">
    <location>
        <begin position="156"/>
        <end position="174"/>
    </location>
</feature>
<feature type="transmembrane region" description="Helical" evidence="1">
    <location>
        <begin position="51"/>
        <end position="72"/>
    </location>
</feature>
<dbReference type="Proteomes" id="UP001207408">
    <property type="component" value="Unassembled WGS sequence"/>
</dbReference>
<keyword evidence="1" id="KW-0472">Membrane</keyword>
<keyword evidence="3" id="KW-1185">Reference proteome</keyword>
<reference evidence="2" key="1">
    <citation type="submission" date="2022-10" db="EMBL/GenBank/DDBJ databases">
        <authorList>
            <person name="Yu W.X."/>
        </authorList>
    </citation>
    <scope>NUCLEOTIDE SEQUENCE</scope>
    <source>
        <strain evidence="2">D04</strain>
    </source>
</reference>
<organism evidence="2 3">
    <name type="scientific">Plebeiibacterium marinum</name>
    <dbReference type="NCBI Taxonomy" id="2992111"/>
    <lineage>
        <taxon>Bacteria</taxon>
        <taxon>Pseudomonadati</taxon>
        <taxon>Bacteroidota</taxon>
        <taxon>Bacteroidia</taxon>
        <taxon>Marinilabiliales</taxon>
        <taxon>Marinilabiliaceae</taxon>
        <taxon>Plebeiibacterium</taxon>
    </lineage>
</organism>
<evidence type="ECO:0000313" key="3">
    <source>
        <dbReference type="Proteomes" id="UP001207408"/>
    </source>
</evidence>
<feature type="transmembrane region" description="Helical" evidence="1">
    <location>
        <begin position="130"/>
        <end position="149"/>
    </location>
</feature>
<evidence type="ECO:0000256" key="1">
    <source>
        <dbReference type="SAM" id="Phobius"/>
    </source>
</evidence>
<evidence type="ECO:0008006" key="4">
    <source>
        <dbReference type="Google" id="ProtNLM"/>
    </source>
</evidence>
<gene>
    <name evidence="2" type="ORF">OM074_11365</name>
</gene>
<feature type="transmembrane region" description="Helical" evidence="1">
    <location>
        <begin position="93"/>
        <end position="118"/>
    </location>
</feature>
<evidence type="ECO:0000313" key="2">
    <source>
        <dbReference type="EMBL" id="MCW3806225.1"/>
    </source>
</evidence>
<dbReference type="EMBL" id="JAPDPI010000021">
    <property type="protein sequence ID" value="MCW3806225.1"/>
    <property type="molecule type" value="Genomic_DNA"/>
</dbReference>